<dbReference type="NCBIfam" id="NF010675">
    <property type="entry name" value="PRK14072.1"/>
    <property type="match status" value="1"/>
</dbReference>
<dbReference type="Proteomes" id="UP000183404">
    <property type="component" value="Unassembled WGS sequence"/>
</dbReference>
<protein>
    <recommendedName>
        <fullName evidence="6">Pyrophosphate--fructose 6-phosphate 1-phosphotransferase</fullName>
        <ecNumber evidence="6">2.7.1.90</ecNumber>
    </recommendedName>
    <alternativeName>
        <fullName evidence="6">6-phosphofructokinase, pyrophosphate dependent</fullName>
    </alternativeName>
    <alternativeName>
        <fullName evidence="6">PPi-dependent phosphofructokinase</fullName>
        <shortName evidence="6">PPi-PFK</shortName>
    </alternativeName>
    <alternativeName>
        <fullName evidence="6">Pyrophosphate-dependent 6-phosphofructose-1-kinase</fullName>
    </alternativeName>
</protein>
<accession>A0A1G7VLL4</accession>
<comment type="function">
    <text evidence="6">Catalyzes the phosphorylation of D-fructose 6-phosphate, the first committing step of glycolysis. Uses inorganic phosphate (PPi) as phosphoryl donor instead of ATP like common ATP-dependent phosphofructokinases (ATP-PFKs), which renders the reaction reversible, and can thus function both in glycolysis and gluconeogenesis. Consistently, PPi-PFK can replace the enzymes of both the forward (ATP-PFK) and reverse (fructose-bisphosphatase (FBPase)) reactions.</text>
</comment>
<sequence>MYTKSNCLIAQSGGPTAVINSSLYGAIMEASRSEKIGKVYGGINGIEGIIKGNIIDIFDIPYERIKQMRFSPAAALGSCRYRLKDYLEDEEEYKKLIEIFKKYNIKYFFYIGGNDSMDAVDKISKYAREIGFEINVIGIPKTIDNDLMFTDHSPGFGSAAKYIATTTLELALDAEVYETKTINVLEVMGRNAGWLTASSALVKERLPHLKQLIYLPEIPFNEERFLEDVNKAYKEYGNVFITVSEGLMDEKGNYIGRKENAYHKDAFGHPQLGGVGDYIEKLVKEKIYKRVKMTRLGVTQRCAMHLASKVDFEEAEMLGREAVKYALCGETGKMISLVRERNYPYTVKTDIVDVDKVCNKEKKVPLNWINEEGNYITEEFFDYARPLIQGEVKVPMVEGLPYYTNLKYAIAI</sequence>
<dbReference type="HAMAP" id="MF_01978">
    <property type="entry name" value="Phosphofructokinase_II_B2"/>
    <property type="match status" value="1"/>
</dbReference>
<feature type="active site" description="Proton acceptor" evidence="6">
    <location>
        <position position="144"/>
    </location>
</feature>
<dbReference type="InterPro" id="IPR011404">
    <property type="entry name" value="PPi-PFK"/>
</dbReference>
<dbReference type="Gene3D" id="3.40.50.460">
    <property type="entry name" value="Phosphofructokinase domain"/>
    <property type="match status" value="1"/>
</dbReference>
<dbReference type="InterPro" id="IPR050929">
    <property type="entry name" value="PFKA"/>
</dbReference>
<evidence type="ECO:0000256" key="4">
    <source>
        <dbReference type="ARBA" id="ARBA00022777"/>
    </source>
</evidence>
<gene>
    <name evidence="6" type="primary">pfp</name>
    <name evidence="8" type="ORF">SAMN04244560_02629</name>
</gene>
<comment type="caution">
    <text evidence="6">Lacks conserved residue(s) required for the propagation of feature annotation.</text>
</comment>
<keyword evidence="2 6" id="KW-0808">Transferase</keyword>
<dbReference type="SUPFAM" id="SSF53784">
    <property type="entry name" value="Phosphofructokinase"/>
    <property type="match status" value="1"/>
</dbReference>
<feature type="binding site" evidence="6">
    <location>
        <begin position="142"/>
        <end position="144"/>
    </location>
    <ligand>
        <name>substrate</name>
    </ligand>
</feature>
<dbReference type="GO" id="GO:0006002">
    <property type="term" value="P:fructose 6-phosphate metabolic process"/>
    <property type="evidence" value="ECO:0007669"/>
    <property type="project" value="InterPro"/>
</dbReference>
<evidence type="ECO:0000313" key="8">
    <source>
        <dbReference type="EMBL" id="SDG60653.1"/>
    </source>
</evidence>
<feature type="binding site" evidence="6">
    <location>
        <position position="245"/>
    </location>
    <ligand>
        <name>substrate</name>
    </ligand>
</feature>
<keyword evidence="3 6" id="KW-0479">Metal-binding</keyword>
<evidence type="ECO:0000256" key="6">
    <source>
        <dbReference type="HAMAP-Rule" id="MF_01978"/>
    </source>
</evidence>
<dbReference type="UniPathway" id="UPA00109">
    <property type="reaction ID" value="UER00182"/>
</dbReference>
<feature type="binding site" evidence="6">
    <location>
        <position position="114"/>
    </location>
    <ligand>
        <name>Mg(2+)</name>
        <dbReference type="ChEBI" id="CHEBI:18420"/>
        <note>catalytic</note>
    </ligand>
</feature>
<comment type="subunit">
    <text evidence="6">Homodimer.</text>
</comment>
<evidence type="ECO:0000259" key="7">
    <source>
        <dbReference type="Pfam" id="PF00365"/>
    </source>
</evidence>
<dbReference type="EC" id="2.7.1.90" evidence="6"/>
<keyword evidence="6" id="KW-0324">Glycolysis</keyword>
<evidence type="ECO:0000313" key="9">
    <source>
        <dbReference type="Proteomes" id="UP000183404"/>
    </source>
</evidence>
<dbReference type="Gene3D" id="3.40.50.450">
    <property type="match status" value="1"/>
</dbReference>
<keyword evidence="5 6" id="KW-0460">Magnesium</keyword>
<dbReference type="GO" id="GO:0047334">
    <property type="term" value="F:diphosphate-fructose-6-phosphate 1-phosphotransferase activity"/>
    <property type="evidence" value="ECO:0007669"/>
    <property type="project" value="UniProtKB-EC"/>
</dbReference>
<comment type="catalytic activity">
    <reaction evidence="6">
        <text>beta-D-fructose 6-phosphate + diphosphate = beta-D-fructose 1,6-bisphosphate + phosphate + H(+)</text>
        <dbReference type="Rhea" id="RHEA:13613"/>
        <dbReference type="ChEBI" id="CHEBI:15378"/>
        <dbReference type="ChEBI" id="CHEBI:32966"/>
        <dbReference type="ChEBI" id="CHEBI:33019"/>
        <dbReference type="ChEBI" id="CHEBI:43474"/>
        <dbReference type="ChEBI" id="CHEBI:57634"/>
        <dbReference type="EC" id="2.7.1.90"/>
    </reaction>
</comment>
<dbReference type="GO" id="GO:0005737">
    <property type="term" value="C:cytoplasm"/>
    <property type="evidence" value="ECO:0007669"/>
    <property type="project" value="UniProtKB-SubCell"/>
</dbReference>
<comment type="similarity">
    <text evidence="6">Belongs to the phosphofructokinase type A (PFKA) family. PPi-dependent PFK group II subfamily. Clade 'B2' sub-subfamily.</text>
</comment>
<organism evidence="8 9">
    <name type="scientific">Thermoanaerobacter thermohydrosulfuricus</name>
    <name type="common">Clostridium thermohydrosulfuricum</name>
    <dbReference type="NCBI Taxonomy" id="1516"/>
    <lineage>
        <taxon>Bacteria</taxon>
        <taxon>Bacillati</taxon>
        <taxon>Bacillota</taxon>
        <taxon>Clostridia</taxon>
        <taxon>Thermoanaerobacterales</taxon>
        <taxon>Thermoanaerobacteraceae</taxon>
        <taxon>Thermoanaerobacter</taxon>
    </lineage>
</organism>
<keyword evidence="4 6" id="KW-0418">Kinase</keyword>
<dbReference type="GO" id="GO:0003872">
    <property type="term" value="F:6-phosphofructokinase activity"/>
    <property type="evidence" value="ECO:0007669"/>
    <property type="project" value="UniProtKB-UniRule"/>
</dbReference>
<evidence type="ECO:0000256" key="1">
    <source>
        <dbReference type="ARBA" id="ARBA00001946"/>
    </source>
</evidence>
<comment type="activity regulation">
    <text evidence="6">Non-allosteric.</text>
</comment>
<comment type="subcellular location">
    <subcellularLocation>
        <location evidence="6">Cytoplasm</location>
    </subcellularLocation>
</comment>
<evidence type="ECO:0000256" key="5">
    <source>
        <dbReference type="ARBA" id="ARBA00022842"/>
    </source>
</evidence>
<dbReference type="PRINTS" id="PR00476">
    <property type="entry name" value="PHFRCTKINASE"/>
</dbReference>
<dbReference type="PIRSF" id="PIRSF036483">
    <property type="entry name" value="PFK_XF0274"/>
    <property type="match status" value="1"/>
</dbReference>
<evidence type="ECO:0000256" key="2">
    <source>
        <dbReference type="ARBA" id="ARBA00022679"/>
    </source>
</evidence>
<dbReference type="GO" id="GO:0046872">
    <property type="term" value="F:metal ion binding"/>
    <property type="evidence" value="ECO:0007669"/>
    <property type="project" value="UniProtKB-KW"/>
</dbReference>
<feature type="binding site" evidence="6">
    <location>
        <position position="14"/>
    </location>
    <ligand>
        <name>diphosphate</name>
        <dbReference type="ChEBI" id="CHEBI:33019"/>
    </ligand>
</feature>
<dbReference type="RefSeq" id="WP_019907955.1">
    <property type="nucleotide sequence ID" value="NZ_FNBS01000097.1"/>
</dbReference>
<feature type="domain" description="Phosphofructokinase" evidence="7">
    <location>
        <begin position="7"/>
        <end position="324"/>
    </location>
</feature>
<feature type="site" description="Important for catalytic activity and substrate specificity; stabilizes the transition state when the phosphoryl donor is PPi; prevents ATP from binding by mimicking the alpha-phosphate group of ATP" evidence="6">
    <location>
        <position position="115"/>
    </location>
</feature>
<comment type="cofactor">
    <cofactor evidence="1 6">
        <name>Mg(2+)</name>
        <dbReference type="ChEBI" id="CHEBI:18420"/>
    </cofactor>
</comment>
<keyword evidence="6" id="KW-0963">Cytoplasm</keyword>
<dbReference type="AlphaFoldDB" id="A0A1G7VLL4"/>
<dbReference type="InterPro" id="IPR022953">
    <property type="entry name" value="ATP_PFK"/>
</dbReference>
<dbReference type="InterPro" id="IPR000023">
    <property type="entry name" value="Phosphofructokinase_dom"/>
</dbReference>
<comment type="pathway">
    <text evidence="6">Carbohydrate degradation; glycolysis; D-glyceraldehyde 3-phosphate and glycerone phosphate from D-glucose: step 3/4.</text>
</comment>
<dbReference type="Pfam" id="PF00365">
    <property type="entry name" value="PFK"/>
    <property type="match status" value="1"/>
</dbReference>
<reference evidence="8 9" key="1">
    <citation type="submission" date="2016-10" db="EMBL/GenBank/DDBJ databases">
        <authorList>
            <person name="de Groot N.N."/>
        </authorList>
    </citation>
    <scope>NUCLEOTIDE SEQUENCE [LARGE SCALE GENOMIC DNA]</scope>
    <source>
        <strain evidence="8 9">DSM 569</strain>
    </source>
</reference>
<feature type="binding site" evidence="6">
    <location>
        <begin position="188"/>
        <end position="190"/>
    </location>
    <ligand>
        <name>substrate</name>
    </ligand>
</feature>
<proteinExistence type="inferred from homology"/>
<name>A0A1G7VLL4_THETY</name>
<dbReference type="EMBL" id="FNBS01000097">
    <property type="protein sequence ID" value="SDG60653.1"/>
    <property type="molecule type" value="Genomic_DNA"/>
</dbReference>
<dbReference type="InterPro" id="IPR035966">
    <property type="entry name" value="PKF_sf"/>
</dbReference>
<dbReference type="PANTHER" id="PTHR45770">
    <property type="entry name" value="ATP-DEPENDENT 6-PHOSPHOFRUCTOKINASE 1"/>
    <property type="match status" value="1"/>
</dbReference>
<feature type="site" description="Important for catalytic activity; stabilizes the transition state when the phosphoryl donor is PPi" evidence="6">
    <location>
        <position position="141"/>
    </location>
</feature>
<evidence type="ECO:0000256" key="3">
    <source>
        <dbReference type="ARBA" id="ARBA00022723"/>
    </source>
</evidence>